<accession>A0ABU6APN0</accession>
<dbReference type="EMBL" id="JAYKYQ010000001">
    <property type="protein sequence ID" value="MEB3509169.1"/>
    <property type="molecule type" value="Genomic_DNA"/>
</dbReference>
<evidence type="ECO:0008006" key="3">
    <source>
        <dbReference type="Google" id="ProtNLM"/>
    </source>
</evidence>
<evidence type="ECO:0000313" key="1">
    <source>
        <dbReference type="EMBL" id="MEB3509169.1"/>
    </source>
</evidence>
<dbReference type="RefSeq" id="WP_324722333.1">
    <property type="nucleotide sequence ID" value="NZ_JAYKYQ010000001.1"/>
</dbReference>
<comment type="caution">
    <text evidence="1">The sequence shown here is derived from an EMBL/GenBank/DDBJ whole genome shotgun (WGS) entry which is preliminary data.</text>
</comment>
<dbReference type="Proteomes" id="UP001348098">
    <property type="component" value="Unassembled WGS sequence"/>
</dbReference>
<organism evidence="1 2">
    <name type="scientific">Nocardia implantans</name>
    <dbReference type="NCBI Taxonomy" id="3108168"/>
    <lineage>
        <taxon>Bacteria</taxon>
        <taxon>Bacillati</taxon>
        <taxon>Actinomycetota</taxon>
        <taxon>Actinomycetes</taxon>
        <taxon>Mycobacteriales</taxon>
        <taxon>Nocardiaceae</taxon>
        <taxon>Nocardia</taxon>
    </lineage>
</organism>
<evidence type="ECO:0000313" key="2">
    <source>
        <dbReference type="Proteomes" id="UP001348098"/>
    </source>
</evidence>
<name>A0ABU6APN0_9NOCA</name>
<protein>
    <recommendedName>
        <fullName evidence="3">Sporulation protein</fullName>
    </recommendedName>
</protein>
<gene>
    <name evidence="1" type="ORF">U3653_03970</name>
</gene>
<reference evidence="1 2" key="1">
    <citation type="submission" date="2023-12" db="EMBL/GenBank/DDBJ databases">
        <title>novel species in genus Nocarida.</title>
        <authorList>
            <person name="Li Z."/>
        </authorList>
    </citation>
    <scope>NUCLEOTIDE SEQUENCE [LARGE SCALE GENOMIC DNA]</scope>
    <source>
        <strain evidence="1 2">CDC186</strain>
    </source>
</reference>
<proteinExistence type="predicted"/>
<keyword evidence="2" id="KW-1185">Reference proteome</keyword>
<sequence>MDKSARLSPRFVRFVNLTVPEGISVTRITCRYLPEIGDRQTREQLPSGRMGPRRGLRAYHRIRMGAGIRRRRDAREDVMKYAELLAQARDAITVRRVYGDPYEAGGAIVIPAASVGGGGGGGGGTGNGADGEGSGEGAAFGVGAKPVGAYVLRDGRLTWHPAVDVNAIIDTAGKVLIAGILAFALTRRFRRSD</sequence>